<dbReference type="EMBL" id="QKKF02022922">
    <property type="protein sequence ID" value="RZF37877.1"/>
    <property type="molecule type" value="Genomic_DNA"/>
</dbReference>
<dbReference type="InterPro" id="IPR051217">
    <property type="entry name" value="Insect_Cuticle_Struc_Prot"/>
</dbReference>
<dbReference type="PANTHER" id="PTHR12236:SF86">
    <property type="entry name" value="CCP84AC-RELATED"/>
    <property type="match status" value="1"/>
</dbReference>
<dbReference type="OrthoDB" id="10071059at2759"/>
<dbReference type="InParanoid" id="A0A482WWB8"/>
<reference evidence="4 5" key="1">
    <citation type="journal article" date="2017" name="Gigascience">
        <title>Genome sequence of the small brown planthopper, Laodelphax striatellus.</title>
        <authorList>
            <person name="Zhu J."/>
            <person name="Jiang F."/>
            <person name="Wang X."/>
            <person name="Yang P."/>
            <person name="Bao Y."/>
            <person name="Zhao W."/>
            <person name="Wang W."/>
            <person name="Lu H."/>
            <person name="Wang Q."/>
            <person name="Cui N."/>
            <person name="Li J."/>
            <person name="Chen X."/>
            <person name="Luo L."/>
            <person name="Yu J."/>
            <person name="Kang L."/>
            <person name="Cui F."/>
        </authorList>
    </citation>
    <scope>NUCLEOTIDE SEQUENCE [LARGE SCALE GENOMIC DNA]</scope>
    <source>
        <strain evidence="4">Lst14</strain>
    </source>
</reference>
<dbReference type="Pfam" id="PF00379">
    <property type="entry name" value="Chitin_bind_4"/>
    <property type="match status" value="1"/>
</dbReference>
<dbReference type="PANTHER" id="PTHR12236">
    <property type="entry name" value="STRUCTURAL CONTITUENT OF CUTICLE"/>
    <property type="match status" value="1"/>
</dbReference>
<keyword evidence="3" id="KW-0812">Transmembrane</keyword>
<sequence length="143" mass="15415">RHFIFCGAVQTKKDLLIIMSIVTILSSLVAVSVFAFVTEAGVVPFAAPVAAPFAALPVAAPVAIKADYEDVHPQYQYAYQVQDALTGDSKLQEESRDGDIVRGSYSLVDPDGYRRTVNYYADPVNGFNAVVHRQLPVAVATAP</sequence>
<name>A0A482WWB8_LAOST</name>
<dbReference type="GO" id="GO:0031012">
    <property type="term" value="C:extracellular matrix"/>
    <property type="evidence" value="ECO:0007669"/>
    <property type="project" value="TreeGrafter"/>
</dbReference>
<feature type="transmembrane region" description="Helical" evidence="3">
    <location>
        <begin position="15"/>
        <end position="37"/>
    </location>
</feature>
<comment type="caution">
    <text evidence="4">The sequence shown here is derived from an EMBL/GenBank/DDBJ whole genome shotgun (WGS) entry which is preliminary data.</text>
</comment>
<evidence type="ECO:0000256" key="3">
    <source>
        <dbReference type="SAM" id="Phobius"/>
    </source>
</evidence>
<evidence type="ECO:0000313" key="5">
    <source>
        <dbReference type="Proteomes" id="UP000291343"/>
    </source>
</evidence>
<dbReference type="AlphaFoldDB" id="A0A482WWB8"/>
<organism evidence="4 5">
    <name type="scientific">Laodelphax striatellus</name>
    <name type="common">Small brown planthopper</name>
    <name type="synonym">Delphax striatella</name>
    <dbReference type="NCBI Taxonomy" id="195883"/>
    <lineage>
        <taxon>Eukaryota</taxon>
        <taxon>Metazoa</taxon>
        <taxon>Ecdysozoa</taxon>
        <taxon>Arthropoda</taxon>
        <taxon>Hexapoda</taxon>
        <taxon>Insecta</taxon>
        <taxon>Pterygota</taxon>
        <taxon>Neoptera</taxon>
        <taxon>Paraneoptera</taxon>
        <taxon>Hemiptera</taxon>
        <taxon>Auchenorrhyncha</taxon>
        <taxon>Fulgoroidea</taxon>
        <taxon>Delphacidae</taxon>
        <taxon>Criomorphinae</taxon>
        <taxon>Laodelphax</taxon>
    </lineage>
</organism>
<keyword evidence="3" id="KW-0472">Membrane</keyword>
<keyword evidence="3" id="KW-1133">Transmembrane helix</keyword>
<feature type="non-terminal residue" evidence="4">
    <location>
        <position position="1"/>
    </location>
</feature>
<keyword evidence="1 2" id="KW-0193">Cuticle</keyword>
<evidence type="ECO:0008006" key="6">
    <source>
        <dbReference type="Google" id="ProtNLM"/>
    </source>
</evidence>
<dbReference type="InterPro" id="IPR000618">
    <property type="entry name" value="Insect_cuticle"/>
</dbReference>
<dbReference type="PROSITE" id="PS51155">
    <property type="entry name" value="CHIT_BIND_RR_2"/>
    <property type="match status" value="1"/>
</dbReference>
<dbReference type="GO" id="GO:0042302">
    <property type="term" value="F:structural constituent of cuticle"/>
    <property type="evidence" value="ECO:0007669"/>
    <property type="project" value="UniProtKB-UniRule"/>
</dbReference>
<dbReference type="InterPro" id="IPR031311">
    <property type="entry name" value="CHIT_BIND_RR_consensus"/>
</dbReference>
<feature type="transmembrane region" description="Helical" evidence="3">
    <location>
        <begin position="43"/>
        <end position="64"/>
    </location>
</feature>
<accession>A0A482WWB8</accession>
<dbReference type="PRINTS" id="PR00947">
    <property type="entry name" value="CUTICLE"/>
</dbReference>
<dbReference type="PROSITE" id="PS00233">
    <property type="entry name" value="CHIT_BIND_RR_1"/>
    <property type="match status" value="1"/>
</dbReference>
<gene>
    <name evidence="4" type="ORF">LSTR_LSTR017022</name>
</gene>
<keyword evidence="5" id="KW-1185">Reference proteome</keyword>
<dbReference type="Proteomes" id="UP000291343">
    <property type="component" value="Unassembled WGS sequence"/>
</dbReference>
<protein>
    <recommendedName>
        <fullName evidence="6">Larval cuticle protein A2B</fullName>
    </recommendedName>
</protein>
<dbReference type="GO" id="GO:0005615">
    <property type="term" value="C:extracellular space"/>
    <property type="evidence" value="ECO:0007669"/>
    <property type="project" value="TreeGrafter"/>
</dbReference>
<proteinExistence type="predicted"/>
<evidence type="ECO:0000256" key="2">
    <source>
        <dbReference type="PROSITE-ProRule" id="PRU00497"/>
    </source>
</evidence>
<evidence type="ECO:0000256" key="1">
    <source>
        <dbReference type="ARBA" id="ARBA00022460"/>
    </source>
</evidence>
<evidence type="ECO:0000313" key="4">
    <source>
        <dbReference type="EMBL" id="RZF37877.1"/>
    </source>
</evidence>